<feature type="region of interest" description="Disordered" evidence="5">
    <location>
        <begin position="104"/>
        <end position="153"/>
    </location>
</feature>
<dbReference type="InterPro" id="IPR013083">
    <property type="entry name" value="Znf_RING/FYVE/PHD"/>
</dbReference>
<dbReference type="InterPro" id="IPR051834">
    <property type="entry name" value="RING_finger_E3_ligase"/>
</dbReference>
<evidence type="ECO:0000256" key="4">
    <source>
        <dbReference type="PROSITE-ProRule" id="PRU00175"/>
    </source>
</evidence>
<dbReference type="SUPFAM" id="SSF57850">
    <property type="entry name" value="RING/U-box"/>
    <property type="match status" value="1"/>
</dbReference>
<sequence>MADSLVERRPPPRFFCHTCLVEFLDAEQEYICPYCEGGFIEQLEGGTEGVVPVPSDNYSDADMSNIEDMGLDDSDDLNRSNPPMLNDLAFLMTGRQIRTALSSNPAVTTSNSASNGTSTVPASTASTGVSTATGNTGTTTSTANSNPQRPFHNSPTIMEELLWMISGGRPPPGAMTAGSPFVLVGTPGDYVFGGEGLDAVVTQLLGQLEHTGPPPMPRERLAALPTQTVSAEQAAANTACSVCWENFQLDEKVSRLECEHIFHQACITPWLELHATCPVCRRSLLPPDAPAAPVAPTTTAPTTTAPTTTASTTTAPATTAPPPTGATSSTTTTFRAPTLEPHHIRLRTPLSSLFVNTTPHIVIQRRAGGMPTFIRRISSQTWDSLNDTSPSGSISPASSVTAGGVWALPNRTTNSTGSTNSSTSFNSNDRDRQYNTDMDCD</sequence>
<dbReference type="RefSeq" id="XP_023939399.2">
    <property type="nucleotide sequence ID" value="XM_024083631.2"/>
</dbReference>
<dbReference type="GO" id="GO:0000209">
    <property type="term" value="P:protein polyubiquitination"/>
    <property type="evidence" value="ECO:0007669"/>
    <property type="project" value="UniProtKB-ARBA"/>
</dbReference>
<keyword evidence="3" id="KW-0862">Zinc</keyword>
<dbReference type="PANTHER" id="PTHR45931:SF3">
    <property type="entry name" value="RING ZINC FINGER-CONTAINING PROTEIN"/>
    <property type="match status" value="1"/>
</dbReference>
<keyword evidence="2 4" id="KW-0863">Zinc-finger</keyword>
<evidence type="ECO:0000256" key="2">
    <source>
        <dbReference type="ARBA" id="ARBA00022771"/>
    </source>
</evidence>
<accession>A0A6J1MXS3</accession>
<dbReference type="Gene3D" id="3.30.40.10">
    <property type="entry name" value="Zinc/RING finger domain, C3HC4 (zinc finger)"/>
    <property type="match status" value="1"/>
</dbReference>
<dbReference type="InterPro" id="IPR001841">
    <property type="entry name" value="Znf_RING"/>
</dbReference>
<evidence type="ECO:0000259" key="6">
    <source>
        <dbReference type="PROSITE" id="PS50089"/>
    </source>
</evidence>
<dbReference type="AlphaFoldDB" id="A0A6J1MXS3"/>
<protein>
    <submittedName>
        <fullName evidence="8">E3 ubiquitin-protein ligase RNF115 isoform X1</fullName>
    </submittedName>
</protein>
<feature type="region of interest" description="Disordered" evidence="5">
    <location>
        <begin position="407"/>
        <end position="441"/>
    </location>
</feature>
<organism evidence="7 8">
    <name type="scientific">Bicyclus anynana</name>
    <name type="common">Squinting bush brown butterfly</name>
    <dbReference type="NCBI Taxonomy" id="110368"/>
    <lineage>
        <taxon>Eukaryota</taxon>
        <taxon>Metazoa</taxon>
        <taxon>Ecdysozoa</taxon>
        <taxon>Arthropoda</taxon>
        <taxon>Hexapoda</taxon>
        <taxon>Insecta</taxon>
        <taxon>Pterygota</taxon>
        <taxon>Neoptera</taxon>
        <taxon>Endopterygota</taxon>
        <taxon>Lepidoptera</taxon>
        <taxon>Glossata</taxon>
        <taxon>Ditrysia</taxon>
        <taxon>Papilionoidea</taxon>
        <taxon>Nymphalidae</taxon>
        <taxon>Satyrinae</taxon>
        <taxon>Satyrini</taxon>
        <taxon>Mycalesina</taxon>
        <taxon>Bicyclus</taxon>
    </lineage>
</organism>
<dbReference type="Proteomes" id="UP001652582">
    <property type="component" value="Chromosome 17"/>
</dbReference>
<dbReference type="SMART" id="SM00184">
    <property type="entry name" value="RING"/>
    <property type="match status" value="1"/>
</dbReference>
<evidence type="ECO:0000256" key="3">
    <source>
        <dbReference type="ARBA" id="ARBA00022833"/>
    </source>
</evidence>
<dbReference type="PROSITE" id="PS50089">
    <property type="entry name" value="ZF_RING_2"/>
    <property type="match status" value="1"/>
</dbReference>
<dbReference type="OrthoDB" id="8062037at2759"/>
<dbReference type="GO" id="GO:0006511">
    <property type="term" value="P:ubiquitin-dependent protein catabolic process"/>
    <property type="evidence" value="ECO:0007669"/>
    <property type="project" value="TreeGrafter"/>
</dbReference>
<feature type="compositionally biased region" description="Low complexity" evidence="5">
    <location>
        <begin position="106"/>
        <end position="147"/>
    </location>
</feature>
<feature type="domain" description="RING-type" evidence="6">
    <location>
        <begin position="240"/>
        <end position="281"/>
    </location>
</feature>
<dbReference type="KEGG" id="bany:112046822"/>
<evidence type="ECO:0000313" key="7">
    <source>
        <dbReference type="Proteomes" id="UP001652582"/>
    </source>
</evidence>
<feature type="region of interest" description="Disordered" evidence="5">
    <location>
        <begin position="291"/>
        <end position="332"/>
    </location>
</feature>
<dbReference type="Pfam" id="PF13639">
    <property type="entry name" value="zf-RING_2"/>
    <property type="match status" value="1"/>
</dbReference>
<feature type="compositionally biased region" description="Low complexity" evidence="5">
    <location>
        <begin position="410"/>
        <end position="427"/>
    </location>
</feature>
<dbReference type="GO" id="GO:0061630">
    <property type="term" value="F:ubiquitin protein ligase activity"/>
    <property type="evidence" value="ECO:0007669"/>
    <property type="project" value="UniProtKB-EC"/>
</dbReference>
<dbReference type="GeneID" id="112046822"/>
<dbReference type="GO" id="GO:0005634">
    <property type="term" value="C:nucleus"/>
    <property type="evidence" value="ECO:0007669"/>
    <property type="project" value="TreeGrafter"/>
</dbReference>
<dbReference type="GO" id="GO:0008270">
    <property type="term" value="F:zinc ion binding"/>
    <property type="evidence" value="ECO:0007669"/>
    <property type="project" value="UniProtKB-KW"/>
</dbReference>
<evidence type="ECO:0000256" key="5">
    <source>
        <dbReference type="SAM" id="MobiDB-lite"/>
    </source>
</evidence>
<evidence type="ECO:0000313" key="8">
    <source>
        <dbReference type="RefSeq" id="XP_023939399.2"/>
    </source>
</evidence>
<keyword evidence="1" id="KW-0479">Metal-binding</keyword>
<feature type="compositionally biased region" description="Low complexity" evidence="5">
    <location>
        <begin position="291"/>
        <end position="318"/>
    </location>
</feature>
<keyword evidence="7" id="KW-1185">Reference proteome</keyword>
<name>A0A6J1MXS3_BICAN</name>
<proteinExistence type="predicted"/>
<dbReference type="PANTHER" id="PTHR45931">
    <property type="entry name" value="SI:CH211-59O9.10"/>
    <property type="match status" value="1"/>
</dbReference>
<evidence type="ECO:0000256" key="1">
    <source>
        <dbReference type="ARBA" id="ARBA00022723"/>
    </source>
</evidence>
<reference evidence="8" key="1">
    <citation type="submission" date="2025-08" db="UniProtKB">
        <authorList>
            <consortium name="RefSeq"/>
        </authorList>
    </citation>
    <scope>IDENTIFICATION</scope>
</reference>
<gene>
    <name evidence="8" type="primary">LOC112046822</name>
</gene>